<dbReference type="Proteomes" id="UP000256964">
    <property type="component" value="Unassembled WGS sequence"/>
</dbReference>
<protein>
    <submittedName>
        <fullName evidence="1">Uncharacterized protein</fullName>
    </submittedName>
</protein>
<gene>
    <name evidence="1" type="ORF">OH76DRAFT_1404320</name>
</gene>
<proteinExistence type="predicted"/>
<evidence type="ECO:0000313" key="1">
    <source>
        <dbReference type="EMBL" id="RDX48775.1"/>
    </source>
</evidence>
<reference evidence="1 2" key="1">
    <citation type="journal article" date="2018" name="Biotechnol. Biofuels">
        <title>Integrative visual omics of the white-rot fungus Polyporus brumalis exposes the biotechnological potential of its oxidative enzymes for delignifying raw plant biomass.</title>
        <authorList>
            <person name="Miyauchi S."/>
            <person name="Rancon A."/>
            <person name="Drula E."/>
            <person name="Hage H."/>
            <person name="Chaduli D."/>
            <person name="Favel A."/>
            <person name="Grisel S."/>
            <person name="Henrissat B."/>
            <person name="Herpoel-Gimbert I."/>
            <person name="Ruiz-Duenas F.J."/>
            <person name="Chevret D."/>
            <person name="Hainaut M."/>
            <person name="Lin J."/>
            <person name="Wang M."/>
            <person name="Pangilinan J."/>
            <person name="Lipzen A."/>
            <person name="Lesage-Meessen L."/>
            <person name="Navarro D."/>
            <person name="Riley R."/>
            <person name="Grigoriev I.V."/>
            <person name="Zhou S."/>
            <person name="Raouche S."/>
            <person name="Rosso M.N."/>
        </authorList>
    </citation>
    <scope>NUCLEOTIDE SEQUENCE [LARGE SCALE GENOMIC DNA]</scope>
    <source>
        <strain evidence="1 2">BRFM 1820</strain>
    </source>
</reference>
<dbReference type="PROSITE" id="PS51257">
    <property type="entry name" value="PROKAR_LIPOPROTEIN"/>
    <property type="match status" value="1"/>
</dbReference>
<keyword evidence="2" id="KW-1185">Reference proteome</keyword>
<accession>A0A371D8A7</accession>
<sequence length="55" mass="5784">MCALVSRSACAGVREQCLRWCPGVPALVSGSACAGVRECLRWCPGGDDEASRWVG</sequence>
<dbReference type="EMBL" id="KZ857409">
    <property type="protein sequence ID" value="RDX48775.1"/>
    <property type="molecule type" value="Genomic_DNA"/>
</dbReference>
<name>A0A371D8A7_9APHY</name>
<organism evidence="1 2">
    <name type="scientific">Lentinus brumalis</name>
    <dbReference type="NCBI Taxonomy" id="2498619"/>
    <lineage>
        <taxon>Eukaryota</taxon>
        <taxon>Fungi</taxon>
        <taxon>Dikarya</taxon>
        <taxon>Basidiomycota</taxon>
        <taxon>Agaricomycotina</taxon>
        <taxon>Agaricomycetes</taxon>
        <taxon>Polyporales</taxon>
        <taxon>Polyporaceae</taxon>
        <taxon>Lentinus</taxon>
    </lineage>
</organism>
<dbReference type="AlphaFoldDB" id="A0A371D8A7"/>
<evidence type="ECO:0000313" key="2">
    <source>
        <dbReference type="Proteomes" id="UP000256964"/>
    </source>
</evidence>